<comment type="cofactor">
    <cofactor evidence="2">
        <name>Fe(2+)</name>
        <dbReference type="ChEBI" id="CHEBI:29033"/>
    </cofactor>
    <text evidence="2">Binds 1 Fe(2+) ion.</text>
</comment>
<dbReference type="CDD" id="cd00487">
    <property type="entry name" value="Pep_deformylase"/>
    <property type="match status" value="1"/>
</dbReference>
<dbReference type="GO" id="GO:0042586">
    <property type="term" value="F:peptide deformylase activity"/>
    <property type="evidence" value="ECO:0007669"/>
    <property type="project" value="UniProtKB-UniRule"/>
</dbReference>
<evidence type="ECO:0000313" key="3">
    <source>
        <dbReference type="EMBL" id="KXB92707.1"/>
    </source>
</evidence>
<name>A0A134CKP4_9FIRM</name>
<evidence type="ECO:0000313" key="4">
    <source>
        <dbReference type="Proteomes" id="UP000070160"/>
    </source>
</evidence>
<keyword evidence="2" id="KW-0479">Metal-binding</keyword>
<dbReference type="EC" id="3.5.1.88" evidence="2"/>
<dbReference type="HAMAP" id="MF_00163">
    <property type="entry name" value="Pep_deformylase"/>
    <property type="match status" value="1"/>
</dbReference>
<dbReference type="NCBIfam" id="TIGR00079">
    <property type="entry name" value="pept_deformyl"/>
    <property type="match status" value="1"/>
</dbReference>
<keyword evidence="4" id="KW-1185">Reference proteome</keyword>
<feature type="active site" evidence="2">
    <location>
        <position position="137"/>
    </location>
</feature>
<proteinExistence type="inferred from homology"/>
<protein>
    <recommendedName>
        <fullName evidence="2">Peptide deformylase</fullName>
        <shortName evidence="2">PDF</shortName>
        <ecNumber evidence="2">3.5.1.88</ecNumber>
    </recommendedName>
    <alternativeName>
        <fullName evidence="2">Polypeptide deformylase</fullName>
    </alternativeName>
</protein>
<reference evidence="4" key="1">
    <citation type="submission" date="2016-01" db="EMBL/GenBank/DDBJ databases">
        <authorList>
            <person name="Mitreva M."/>
            <person name="Pepin K.H."/>
            <person name="Mihindukulasuriya K.A."/>
            <person name="Fulton R."/>
            <person name="Fronick C."/>
            <person name="O'Laughlin M."/>
            <person name="Miner T."/>
            <person name="Herter B."/>
            <person name="Rosa B.A."/>
            <person name="Cordes M."/>
            <person name="Tomlinson C."/>
            <person name="Wollam A."/>
            <person name="Palsikar V.B."/>
            <person name="Mardis E.R."/>
            <person name="Wilson R.K."/>
        </authorList>
    </citation>
    <scope>NUCLEOTIDE SEQUENCE [LARGE SCALE GENOMIC DNA]</scope>
    <source>
        <strain evidence="4">KA00182</strain>
    </source>
</reference>
<comment type="catalytic activity">
    <reaction evidence="2">
        <text>N-terminal N-formyl-L-methionyl-[peptide] + H2O = N-terminal L-methionyl-[peptide] + formate</text>
        <dbReference type="Rhea" id="RHEA:24420"/>
        <dbReference type="Rhea" id="RHEA-COMP:10639"/>
        <dbReference type="Rhea" id="RHEA-COMP:10640"/>
        <dbReference type="ChEBI" id="CHEBI:15377"/>
        <dbReference type="ChEBI" id="CHEBI:15740"/>
        <dbReference type="ChEBI" id="CHEBI:49298"/>
        <dbReference type="ChEBI" id="CHEBI:64731"/>
        <dbReference type="EC" id="3.5.1.88"/>
    </reaction>
</comment>
<keyword evidence="2" id="KW-0648">Protein biosynthesis</keyword>
<comment type="similarity">
    <text evidence="1 2">Belongs to the polypeptide deformylase family.</text>
</comment>
<comment type="function">
    <text evidence="2">Removes the formyl group from the N-terminal Met of newly synthesized proteins. Requires at least a dipeptide for an efficient rate of reaction. N-terminal L-methionine is a prerequisite for activity but the enzyme has broad specificity at other positions.</text>
</comment>
<dbReference type="GO" id="GO:0006412">
    <property type="term" value="P:translation"/>
    <property type="evidence" value="ECO:0007669"/>
    <property type="project" value="UniProtKB-UniRule"/>
</dbReference>
<keyword evidence="2" id="KW-0378">Hydrolase</keyword>
<dbReference type="PATRIC" id="fig|1588748.3.peg.359"/>
<dbReference type="Proteomes" id="UP000070160">
    <property type="component" value="Unassembled WGS sequence"/>
</dbReference>
<feature type="binding site" evidence="2">
    <location>
        <position position="136"/>
    </location>
    <ligand>
        <name>Fe cation</name>
        <dbReference type="ChEBI" id="CHEBI:24875"/>
    </ligand>
</feature>
<dbReference type="STRING" id="1588748.HMPREF3182_00369"/>
<feature type="binding site" evidence="2">
    <location>
        <position position="140"/>
    </location>
    <ligand>
        <name>Fe cation</name>
        <dbReference type="ChEBI" id="CHEBI:24875"/>
    </ligand>
</feature>
<dbReference type="PANTHER" id="PTHR10458:SF22">
    <property type="entry name" value="PEPTIDE DEFORMYLASE"/>
    <property type="match status" value="1"/>
</dbReference>
<dbReference type="PANTHER" id="PTHR10458">
    <property type="entry name" value="PEPTIDE DEFORMYLASE"/>
    <property type="match status" value="1"/>
</dbReference>
<sequence length="158" mass="17493">MGGSVMAKLPIIEAGSPVLKAQAKPVPTITKHIKKLLDDMAETMYAANGVGLAAPQINESLQLVVLDDGNGLIELINPEILETSTEMEEDIEGCLSVPGYYGTVKRYSKIKVKSLNRKGKVVYYEPEHFLARIFQHEIDHLKGTLFIEKAENIRKVTE</sequence>
<dbReference type="PRINTS" id="PR01576">
    <property type="entry name" value="PDEFORMYLASE"/>
</dbReference>
<accession>A0A134CKP4</accession>
<dbReference type="GO" id="GO:0046872">
    <property type="term" value="F:metal ion binding"/>
    <property type="evidence" value="ECO:0007669"/>
    <property type="project" value="UniProtKB-KW"/>
</dbReference>
<keyword evidence="2" id="KW-0408">Iron</keyword>
<gene>
    <name evidence="2" type="primary">def</name>
    <name evidence="3" type="ORF">HMPREF3182_00369</name>
</gene>
<comment type="caution">
    <text evidence="3">The sequence shown here is derived from an EMBL/GenBank/DDBJ whole genome shotgun (WGS) entry which is preliminary data.</text>
</comment>
<evidence type="ECO:0000256" key="1">
    <source>
        <dbReference type="ARBA" id="ARBA00010759"/>
    </source>
</evidence>
<dbReference type="InterPro" id="IPR023635">
    <property type="entry name" value="Peptide_deformylase"/>
</dbReference>
<organism evidence="3 4">
    <name type="scientific">Megasphaera hutchinsoni</name>
    <dbReference type="NCBI Taxonomy" id="1588748"/>
    <lineage>
        <taxon>Bacteria</taxon>
        <taxon>Bacillati</taxon>
        <taxon>Bacillota</taxon>
        <taxon>Negativicutes</taxon>
        <taxon>Veillonellales</taxon>
        <taxon>Veillonellaceae</taxon>
        <taxon>Megasphaera</taxon>
    </lineage>
</organism>
<dbReference type="Gene3D" id="3.90.45.10">
    <property type="entry name" value="Peptide deformylase"/>
    <property type="match status" value="1"/>
</dbReference>
<dbReference type="Pfam" id="PF01327">
    <property type="entry name" value="Pep_deformylase"/>
    <property type="match status" value="1"/>
</dbReference>
<dbReference type="SUPFAM" id="SSF56420">
    <property type="entry name" value="Peptide deformylase"/>
    <property type="match status" value="1"/>
</dbReference>
<dbReference type="PIRSF" id="PIRSF004749">
    <property type="entry name" value="Pep_def"/>
    <property type="match status" value="1"/>
</dbReference>
<dbReference type="NCBIfam" id="NF001159">
    <property type="entry name" value="PRK00150.1-3"/>
    <property type="match status" value="1"/>
</dbReference>
<dbReference type="AlphaFoldDB" id="A0A134CKP4"/>
<dbReference type="InterPro" id="IPR036821">
    <property type="entry name" value="Peptide_deformylase_sf"/>
</dbReference>
<evidence type="ECO:0000256" key="2">
    <source>
        <dbReference type="HAMAP-Rule" id="MF_00163"/>
    </source>
</evidence>
<dbReference type="EMBL" id="LSDT01000008">
    <property type="protein sequence ID" value="KXB92707.1"/>
    <property type="molecule type" value="Genomic_DNA"/>
</dbReference>
<feature type="binding site" evidence="2">
    <location>
        <position position="94"/>
    </location>
    <ligand>
        <name>Fe cation</name>
        <dbReference type="ChEBI" id="CHEBI:24875"/>
    </ligand>
</feature>